<comment type="caution">
    <text evidence="2">The sequence shown here is derived from an EMBL/GenBank/DDBJ whole genome shotgun (WGS) entry which is preliminary data.</text>
</comment>
<dbReference type="RefSeq" id="WP_160964216.1">
    <property type="nucleotide sequence ID" value="NZ_WVUD01000081.1"/>
</dbReference>
<proteinExistence type="predicted"/>
<feature type="region of interest" description="Disordered" evidence="1">
    <location>
        <begin position="32"/>
        <end position="120"/>
    </location>
</feature>
<dbReference type="EMBL" id="WVUD01000081">
    <property type="protein sequence ID" value="MYL85345.1"/>
    <property type="molecule type" value="Genomic_DNA"/>
</dbReference>
<evidence type="ECO:0000313" key="2">
    <source>
        <dbReference type="EMBL" id="MYL85345.1"/>
    </source>
</evidence>
<feature type="compositionally biased region" description="Low complexity" evidence="1">
    <location>
        <begin position="45"/>
        <end position="55"/>
    </location>
</feature>
<gene>
    <name evidence="2" type="ORF">GTA51_19820</name>
</gene>
<dbReference type="Proteomes" id="UP000482487">
    <property type="component" value="Unassembled WGS sequence"/>
</dbReference>
<evidence type="ECO:0000256" key="1">
    <source>
        <dbReference type="SAM" id="MobiDB-lite"/>
    </source>
</evidence>
<dbReference type="AlphaFoldDB" id="A0A7C9INS3"/>
<accession>A0A7C9INS3</accession>
<feature type="compositionally biased region" description="Low complexity" evidence="1">
    <location>
        <begin position="62"/>
        <end position="106"/>
    </location>
</feature>
<reference evidence="2 3" key="1">
    <citation type="submission" date="2020-01" db="EMBL/GenBank/DDBJ databases">
        <title>Genome sequence of Desulfovibrio aerotolerans DSM 16695(T).</title>
        <authorList>
            <person name="Karnachuk O."/>
            <person name="Avakyan M."/>
            <person name="Mardanov A."/>
            <person name="Kadnikov V."/>
            <person name="Ravin N."/>
        </authorList>
    </citation>
    <scope>NUCLEOTIDE SEQUENCE [LARGE SCALE GENOMIC DNA]</scope>
    <source>
        <strain evidence="2 3">DSM 16695</strain>
    </source>
</reference>
<protein>
    <submittedName>
        <fullName evidence="2">Uncharacterized protein</fullName>
    </submittedName>
</protein>
<dbReference type="OrthoDB" id="5458491at2"/>
<name>A0A7C9INS3_9BACT</name>
<organism evidence="2 3">
    <name type="scientific">Solidesulfovibrio aerotolerans</name>
    <dbReference type="NCBI Taxonomy" id="295255"/>
    <lineage>
        <taxon>Bacteria</taxon>
        <taxon>Pseudomonadati</taxon>
        <taxon>Thermodesulfobacteriota</taxon>
        <taxon>Desulfovibrionia</taxon>
        <taxon>Desulfovibrionales</taxon>
        <taxon>Desulfovibrionaceae</taxon>
        <taxon>Solidesulfovibrio</taxon>
    </lineage>
</organism>
<evidence type="ECO:0000313" key="3">
    <source>
        <dbReference type="Proteomes" id="UP000482487"/>
    </source>
</evidence>
<keyword evidence="3" id="KW-1185">Reference proteome</keyword>
<sequence>METILLKILEVQNEILAELRQLRQAVCQSAPLGAAGQPARPGTSAPAPADNAAAYTPPPSAAPAASLTSAAAASASPPSSPASESAWSLASASPAPASSLTAPSAAVPEQTATPAHQPGGRVTANELAAIGGQFLDAGTMPRGKVKSVDASDLSLSILDDIKAKNKAKRSAFAEFEKFDKYSRDR</sequence>